<keyword evidence="1" id="KW-0233">DNA recombination</keyword>
<keyword evidence="4" id="KW-1185">Reference proteome</keyword>
<comment type="caution">
    <text evidence="3">The sequence shown here is derived from an EMBL/GenBank/DDBJ whole genome shotgun (WGS) entry which is preliminary data.</text>
</comment>
<feature type="region of interest" description="Disordered" evidence="2">
    <location>
        <begin position="278"/>
        <end position="298"/>
    </location>
</feature>
<dbReference type="AlphaFoldDB" id="A0A542ZIT8"/>
<dbReference type="EMBL" id="VFOQ01000001">
    <property type="protein sequence ID" value="TQL60080.1"/>
    <property type="molecule type" value="Genomic_DNA"/>
</dbReference>
<dbReference type="InterPro" id="IPR013762">
    <property type="entry name" value="Integrase-like_cat_sf"/>
</dbReference>
<dbReference type="Gene3D" id="1.10.443.10">
    <property type="entry name" value="Intergrase catalytic core"/>
    <property type="match status" value="1"/>
</dbReference>
<name>A0A542ZIT8_9MICO</name>
<evidence type="ECO:0000313" key="4">
    <source>
        <dbReference type="Proteomes" id="UP000319514"/>
    </source>
</evidence>
<organism evidence="3 4">
    <name type="scientific">Oryzihumus leptocrescens</name>
    <dbReference type="NCBI Taxonomy" id="297536"/>
    <lineage>
        <taxon>Bacteria</taxon>
        <taxon>Bacillati</taxon>
        <taxon>Actinomycetota</taxon>
        <taxon>Actinomycetes</taxon>
        <taxon>Micrococcales</taxon>
        <taxon>Intrasporangiaceae</taxon>
        <taxon>Oryzihumus</taxon>
    </lineage>
</organism>
<evidence type="ECO:0000313" key="3">
    <source>
        <dbReference type="EMBL" id="TQL60080.1"/>
    </source>
</evidence>
<dbReference type="GO" id="GO:0003677">
    <property type="term" value="F:DNA binding"/>
    <property type="evidence" value="ECO:0007669"/>
    <property type="project" value="InterPro"/>
</dbReference>
<dbReference type="OrthoDB" id="1822491at2"/>
<dbReference type="RefSeq" id="WP_141788022.1">
    <property type="nucleotide sequence ID" value="NZ_BAAAKX010000005.1"/>
</dbReference>
<reference evidence="3 4" key="1">
    <citation type="submission" date="2019-06" db="EMBL/GenBank/DDBJ databases">
        <title>Sequencing the genomes of 1000 actinobacteria strains.</title>
        <authorList>
            <person name="Klenk H.-P."/>
        </authorList>
    </citation>
    <scope>NUCLEOTIDE SEQUENCE [LARGE SCALE GENOMIC DNA]</scope>
    <source>
        <strain evidence="3 4">DSM 18082</strain>
    </source>
</reference>
<sequence length="454" mass="50247">MSVAVAPRDQPGPVAVVGAVRVSGPNAKGYYRLKWVNPDGSRGDTTGGRVLDGALAKAAEIDFCVSAAAGPKAVTRLAEIFDAYLAAGRSPYKGKKPWKPANKLQIENNLSRCLRGFEDLRAMDVTREVCDRMRAQAGTDAMVRINTSLVRAFLVWGEQHGYFAPLQAELLPRACSMPAPSLRRTAQLREAPARTPTVRLNGQAAGYIRDEDAPSRTRITALATELDKAFPSWGALATELAAGSGPRWGEQFQFTAHDAHLDGCAEYAHAHLHVDWQVDAPGTPGPGHGRRVRPKGDKARAIPVPRVSITGYRLRDAVRARVEVALAEQADGQNPEALLFPAKEGGMHWYTGFNSDYLLPAMEAAGWQVEHWIEEYPKWDARTRTYRAVTVQRRKARLPWHSLRHRFARTCVDILHMPEGELMAVGGWENIGTVQTRYYRSGRENMERGLSYFD</sequence>
<protein>
    <recommendedName>
        <fullName evidence="5">Phage integrase family protein</fullName>
    </recommendedName>
</protein>
<dbReference type="GO" id="GO:0006310">
    <property type="term" value="P:DNA recombination"/>
    <property type="evidence" value="ECO:0007669"/>
    <property type="project" value="UniProtKB-KW"/>
</dbReference>
<proteinExistence type="predicted"/>
<dbReference type="Proteomes" id="UP000319514">
    <property type="component" value="Unassembled WGS sequence"/>
</dbReference>
<dbReference type="GO" id="GO:0015074">
    <property type="term" value="P:DNA integration"/>
    <property type="evidence" value="ECO:0007669"/>
    <property type="project" value="InterPro"/>
</dbReference>
<evidence type="ECO:0000256" key="2">
    <source>
        <dbReference type="SAM" id="MobiDB-lite"/>
    </source>
</evidence>
<dbReference type="SUPFAM" id="SSF56349">
    <property type="entry name" value="DNA breaking-rejoining enzymes"/>
    <property type="match status" value="1"/>
</dbReference>
<evidence type="ECO:0008006" key="5">
    <source>
        <dbReference type="Google" id="ProtNLM"/>
    </source>
</evidence>
<gene>
    <name evidence="3" type="ORF">FB474_1457</name>
</gene>
<accession>A0A542ZIT8</accession>
<evidence type="ECO:0000256" key="1">
    <source>
        <dbReference type="ARBA" id="ARBA00023172"/>
    </source>
</evidence>
<dbReference type="InterPro" id="IPR011010">
    <property type="entry name" value="DNA_brk_join_enz"/>
</dbReference>